<dbReference type="InterPro" id="IPR000847">
    <property type="entry name" value="LysR_HTH_N"/>
</dbReference>
<dbReference type="Proteomes" id="UP000696294">
    <property type="component" value="Unassembled WGS sequence"/>
</dbReference>
<dbReference type="Pfam" id="PF00126">
    <property type="entry name" value="HTH_1"/>
    <property type="match status" value="1"/>
</dbReference>
<keyword evidence="7" id="KW-1185">Reference proteome</keyword>
<dbReference type="InterPro" id="IPR036388">
    <property type="entry name" value="WH-like_DNA-bd_sf"/>
</dbReference>
<evidence type="ECO:0000313" key="7">
    <source>
        <dbReference type="Proteomes" id="UP000696294"/>
    </source>
</evidence>
<name>A0ABX1BJ56_9ACTN</name>
<sequence length="299" mass="32110">MDFRRLEHFVAVAEELNFTRAAARLHIVQSGVSSSIKALERDLGLALFVRTTQHVELTPAGHALLHQARRILDDVAAARQELARIRSGLTGTLNLGILYGYAPTGIAIHLARFRAGHPQVAIHLQGTGAHDLADHAQRLHDGDLDLAFLLVTSALPGLVLHPIGTETILLACHPGHPLAGRDTVGLAELTAENTIDFPLTWGVRSAVDAAYAAAGLKRRVTFEMNDLSTILDLVRHGLGIAFVPGFLARDASGVRFLRVRDLPAEFEVALAASASRPLGPVSHAFLETVLRPGSLRPVT</sequence>
<dbReference type="PRINTS" id="PR00039">
    <property type="entry name" value="HTHLYSR"/>
</dbReference>
<dbReference type="InterPro" id="IPR036390">
    <property type="entry name" value="WH_DNA-bd_sf"/>
</dbReference>
<dbReference type="PROSITE" id="PS50931">
    <property type="entry name" value="HTH_LYSR"/>
    <property type="match status" value="1"/>
</dbReference>
<dbReference type="EMBL" id="JAATEP010000032">
    <property type="protein sequence ID" value="NJP94813.1"/>
    <property type="molecule type" value="Genomic_DNA"/>
</dbReference>
<feature type="domain" description="HTH lysR-type" evidence="5">
    <location>
        <begin position="1"/>
        <end position="58"/>
    </location>
</feature>
<organism evidence="6 7">
    <name type="scientific">Nonomuraea composti</name>
    <dbReference type="NCBI Taxonomy" id="2720023"/>
    <lineage>
        <taxon>Bacteria</taxon>
        <taxon>Bacillati</taxon>
        <taxon>Actinomycetota</taxon>
        <taxon>Actinomycetes</taxon>
        <taxon>Streptosporangiales</taxon>
        <taxon>Streptosporangiaceae</taxon>
        <taxon>Nonomuraea</taxon>
    </lineage>
</organism>
<dbReference type="PANTHER" id="PTHR30419">
    <property type="entry name" value="HTH-TYPE TRANSCRIPTIONAL REGULATOR YBHD"/>
    <property type="match status" value="1"/>
</dbReference>
<comment type="caution">
    <text evidence="6">The sequence shown here is derived from an EMBL/GenBank/DDBJ whole genome shotgun (WGS) entry which is preliminary data.</text>
</comment>
<dbReference type="SUPFAM" id="SSF53850">
    <property type="entry name" value="Periplasmic binding protein-like II"/>
    <property type="match status" value="1"/>
</dbReference>
<dbReference type="Gene3D" id="1.10.10.10">
    <property type="entry name" value="Winged helix-like DNA-binding domain superfamily/Winged helix DNA-binding domain"/>
    <property type="match status" value="1"/>
</dbReference>
<gene>
    <name evidence="6" type="ORF">HCN51_36180</name>
</gene>
<protein>
    <submittedName>
        <fullName evidence="6">LysR family transcriptional regulator</fullName>
    </submittedName>
</protein>
<comment type="similarity">
    <text evidence="1">Belongs to the LysR transcriptional regulatory family.</text>
</comment>
<dbReference type="InterPro" id="IPR005119">
    <property type="entry name" value="LysR_subst-bd"/>
</dbReference>
<evidence type="ECO:0000256" key="2">
    <source>
        <dbReference type="ARBA" id="ARBA00023015"/>
    </source>
</evidence>
<keyword evidence="3" id="KW-0238">DNA-binding</keyword>
<dbReference type="Pfam" id="PF03466">
    <property type="entry name" value="LysR_substrate"/>
    <property type="match status" value="1"/>
</dbReference>
<evidence type="ECO:0000313" key="6">
    <source>
        <dbReference type="EMBL" id="NJP94813.1"/>
    </source>
</evidence>
<dbReference type="SUPFAM" id="SSF46785">
    <property type="entry name" value="Winged helix' DNA-binding domain"/>
    <property type="match status" value="1"/>
</dbReference>
<evidence type="ECO:0000259" key="5">
    <source>
        <dbReference type="PROSITE" id="PS50931"/>
    </source>
</evidence>
<dbReference type="Gene3D" id="3.40.190.290">
    <property type="match status" value="1"/>
</dbReference>
<evidence type="ECO:0000256" key="4">
    <source>
        <dbReference type="ARBA" id="ARBA00023163"/>
    </source>
</evidence>
<proteinExistence type="inferred from homology"/>
<dbReference type="PANTHER" id="PTHR30419:SF31">
    <property type="entry name" value="BLR3139 PROTEIN"/>
    <property type="match status" value="1"/>
</dbReference>
<accession>A0ABX1BJ56</accession>
<keyword evidence="2" id="KW-0805">Transcription regulation</keyword>
<dbReference type="RefSeq" id="WP_168015971.1">
    <property type="nucleotide sequence ID" value="NZ_JAATEP010000032.1"/>
</dbReference>
<evidence type="ECO:0000256" key="1">
    <source>
        <dbReference type="ARBA" id="ARBA00009437"/>
    </source>
</evidence>
<dbReference type="InterPro" id="IPR050950">
    <property type="entry name" value="HTH-type_LysR_regulators"/>
</dbReference>
<evidence type="ECO:0000256" key="3">
    <source>
        <dbReference type="ARBA" id="ARBA00023125"/>
    </source>
</evidence>
<reference evidence="6 7" key="1">
    <citation type="submission" date="2020-03" db="EMBL/GenBank/DDBJ databases">
        <title>WGS of actinomycetes isolated from Thailand.</title>
        <authorList>
            <person name="Thawai C."/>
        </authorList>
    </citation>
    <scope>NUCLEOTIDE SEQUENCE [LARGE SCALE GENOMIC DNA]</scope>
    <source>
        <strain evidence="6 7">FMUSA5-5</strain>
    </source>
</reference>
<keyword evidence="4" id="KW-0804">Transcription</keyword>